<reference evidence="2 3" key="1">
    <citation type="submission" date="2017-02" db="EMBL/GenBank/DDBJ databases">
        <title>Draft genome sequence of Haemophilus paracuniculus CCUG 43573 type strain.</title>
        <authorList>
            <person name="Engstrom-Jakobsson H."/>
            <person name="Salva-Serra F."/>
            <person name="Thorell K."/>
            <person name="Gonzales-Siles L."/>
            <person name="Karlsson R."/>
            <person name="Boulund F."/>
            <person name="Engstrand L."/>
            <person name="Kristiansson E."/>
            <person name="Moore E."/>
        </authorList>
    </citation>
    <scope>NUCLEOTIDE SEQUENCE [LARGE SCALE GENOMIC DNA]</scope>
    <source>
        <strain evidence="2 3">CCUG 43573</strain>
    </source>
</reference>
<evidence type="ECO:0008006" key="4">
    <source>
        <dbReference type="Google" id="ProtNLM"/>
    </source>
</evidence>
<dbReference type="InterPro" id="IPR047749">
    <property type="entry name" value="STY4528-like"/>
</dbReference>
<sequence length="417" mass="47228">MNEQSIAMQAEIAKTKLREKAKQFPNEEKSTFQGLLFVGNRHETVPLRLLTDPYLTPRAKTAWQMIKLNAHQFQGSVFPSYNELALWLSDRAFQGKLLSRKVVSQTLLLLRLTRWLTLCETVRNERGQVLGNVYVMNDEPLSLSDCIQLNDDYLRLLEKSARHQDPLVQDVATAIIDDILRPEAQLWHYVSHIEVIRQRYQQSKSALPTAAQAVSLSENLAKAMAKTEQKLLSSNKELSQNHQELSQKMNDLPSSNRELSSQNGDKSLILGSVPKWNSAQYSTSTDHIKSTSTVLDNLDLTTLKGLKLSQIEMQQISVALQTLDTETRQAVLFEVQERLATQEIRKPAGYLFSVIQRAKSGNFKPYMQSKAQQTDTGSAVNQPKLSSRLVQTTPQTNGVNKQARQNFLAQMVHLVRK</sequence>
<keyword evidence="3" id="KW-1185">Reference proteome</keyword>
<organism evidence="2 3">
    <name type="scientific">Haemophilus paracuniculus</name>
    <dbReference type="NCBI Taxonomy" id="734"/>
    <lineage>
        <taxon>Bacteria</taxon>
        <taxon>Pseudomonadati</taxon>
        <taxon>Pseudomonadota</taxon>
        <taxon>Gammaproteobacteria</taxon>
        <taxon>Pasteurellales</taxon>
        <taxon>Pasteurellaceae</taxon>
        <taxon>Haemophilus</taxon>
    </lineage>
</organism>
<evidence type="ECO:0000313" key="3">
    <source>
        <dbReference type="Proteomes" id="UP000190867"/>
    </source>
</evidence>
<dbReference type="Proteomes" id="UP000190867">
    <property type="component" value="Unassembled WGS sequence"/>
</dbReference>
<name>A0A1T0AWL4_9PAST</name>
<dbReference type="EMBL" id="MUYA01000001">
    <property type="protein sequence ID" value="OOS00848.1"/>
    <property type="molecule type" value="Genomic_DNA"/>
</dbReference>
<proteinExistence type="predicted"/>
<protein>
    <recommendedName>
        <fullName evidence="4">Helix-turn-helix domain-containing protein</fullName>
    </recommendedName>
</protein>
<dbReference type="AlphaFoldDB" id="A0A1T0AWL4"/>
<dbReference type="RefSeq" id="WP_211272693.1">
    <property type="nucleotide sequence ID" value="NZ_MUYA01000001.1"/>
</dbReference>
<comment type="caution">
    <text evidence="2">The sequence shown here is derived from an EMBL/GenBank/DDBJ whole genome shotgun (WGS) entry which is preliminary data.</text>
</comment>
<feature type="region of interest" description="Disordered" evidence="1">
    <location>
        <begin position="234"/>
        <end position="264"/>
    </location>
</feature>
<accession>A0A1T0AWL4</accession>
<evidence type="ECO:0000313" key="2">
    <source>
        <dbReference type="EMBL" id="OOS00848.1"/>
    </source>
</evidence>
<gene>
    <name evidence="2" type="ORF">B0187_00720</name>
</gene>
<dbReference type="NCBIfam" id="NF040582">
    <property type="entry name" value="STY4528_fam"/>
    <property type="match status" value="1"/>
</dbReference>
<dbReference type="STRING" id="734.B0187_00720"/>
<evidence type="ECO:0000256" key="1">
    <source>
        <dbReference type="SAM" id="MobiDB-lite"/>
    </source>
</evidence>